<dbReference type="InterPro" id="IPR036412">
    <property type="entry name" value="HAD-like_sf"/>
</dbReference>
<dbReference type="SFLD" id="SFLDF00027">
    <property type="entry name" value="p-type_atpase"/>
    <property type="match status" value="1"/>
</dbReference>
<feature type="binding site" evidence="14">
    <location>
        <position position="367"/>
    </location>
    <ligand>
        <name>Mg(2+)</name>
        <dbReference type="ChEBI" id="CHEBI:18420"/>
    </ligand>
</feature>
<reference evidence="20" key="1">
    <citation type="submission" date="2016-04" db="UniProtKB">
        <authorList>
            <consortium name="WormBaseParasite"/>
        </authorList>
    </citation>
    <scope>IDENTIFICATION</scope>
</reference>
<evidence type="ECO:0000256" key="15">
    <source>
        <dbReference type="RuleBase" id="RU362033"/>
    </source>
</evidence>
<dbReference type="SUPFAM" id="SSF81660">
    <property type="entry name" value="Metal cation-transporting ATPase, ATP-binding domain N"/>
    <property type="match status" value="1"/>
</dbReference>
<keyword evidence="6 13" id="KW-0067">ATP-binding</keyword>
<evidence type="ECO:0000256" key="14">
    <source>
        <dbReference type="PIRSR" id="PIRSR606539-3"/>
    </source>
</evidence>
<keyword evidence="4 14" id="KW-0479">Metal-binding</keyword>
<dbReference type="InterPro" id="IPR001757">
    <property type="entry name" value="P_typ_ATPase"/>
</dbReference>
<comment type="similarity">
    <text evidence="2 15">Belongs to the cation transport ATPase (P-type) (TC 3.A.3) family. Type IV subfamily.</text>
</comment>
<dbReference type="Pfam" id="PF08282">
    <property type="entry name" value="Hydrolase_3"/>
    <property type="match status" value="1"/>
</dbReference>
<comment type="catalytic activity">
    <reaction evidence="11 15">
        <text>ATP + H2O + phospholipidSide 1 = ADP + phosphate + phospholipidSide 2.</text>
        <dbReference type="EC" id="7.6.2.1"/>
    </reaction>
</comment>
<dbReference type="STRING" id="51028.A0A0N4V295"/>
<evidence type="ECO:0000256" key="5">
    <source>
        <dbReference type="ARBA" id="ARBA00022741"/>
    </source>
</evidence>
<dbReference type="PROSITE" id="PS00154">
    <property type="entry name" value="ATPASE_E1_E2"/>
    <property type="match status" value="1"/>
</dbReference>
<feature type="binding site" evidence="13">
    <location>
        <position position="879"/>
    </location>
    <ligand>
        <name>ATP</name>
        <dbReference type="ChEBI" id="CHEBI:30616"/>
    </ligand>
</feature>
<dbReference type="GO" id="GO:0005886">
    <property type="term" value="C:plasma membrane"/>
    <property type="evidence" value="ECO:0007669"/>
    <property type="project" value="TreeGrafter"/>
</dbReference>
<evidence type="ECO:0000256" key="8">
    <source>
        <dbReference type="ARBA" id="ARBA00022967"/>
    </source>
</evidence>
<dbReference type="EC" id="7.6.2.1" evidence="15"/>
<dbReference type="WBParaSite" id="EVEC_0000411101-mRNA-1">
    <property type="protein sequence ID" value="EVEC_0000411101-mRNA-1"/>
    <property type="gene ID" value="EVEC_0000411101"/>
</dbReference>
<feature type="binding site" evidence="14">
    <location>
        <position position="876"/>
    </location>
    <ligand>
        <name>Mg(2+)</name>
        <dbReference type="ChEBI" id="CHEBI:18420"/>
    </ligand>
</feature>
<dbReference type="SUPFAM" id="SSF81653">
    <property type="entry name" value="Calcium ATPase, transduction domain A"/>
    <property type="match status" value="1"/>
</dbReference>
<feature type="binding site" evidence="13">
    <location>
        <position position="368"/>
    </location>
    <ligand>
        <name>ATP</name>
        <dbReference type="ChEBI" id="CHEBI:30616"/>
    </ligand>
</feature>
<evidence type="ECO:0000256" key="1">
    <source>
        <dbReference type="ARBA" id="ARBA00004141"/>
    </source>
</evidence>
<dbReference type="InterPro" id="IPR023299">
    <property type="entry name" value="ATPase_P-typ_cyto_dom_N"/>
</dbReference>
<keyword evidence="10 15" id="KW-0472">Membrane</keyword>
<dbReference type="NCBIfam" id="TIGR01494">
    <property type="entry name" value="ATPase_P-type"/>
    <property type="match status" value="1"/>
</dbReference>
<dbReference type="PANTHER" id="PTHR24092:SF215">
    <property type="entry name" value="PHOSPHOLIPID-TRANSPORTING ATPASE"/>
    <property type="match status" value="1"/>
</dbReference>
<feature type="binding site" evidence="13">
    <location>
        <position position="367"/>
    </location>
    <ligand>
        <name>ATP</name>
        <dbReference type="ChEBI" id="CHEBI:30616"/>
    </ligand>
</feature>
<evidence type="ECO:0000256" key="2">
    <source>
        <dbReference type="ARBA" id="ARBA00008109"/>
    </source>
</evidence>
<dbReference type="GO" id="GO:0045332">
    <property type="term" value="P:phospholipid translocation"/>
    <property type="evidence" value="ECO:0007669"/>
    <property type="project" value="TreeGrafter"/>
</dbReference>
<comment type="cofactor">
    <cofactor evidence="14">
        <name>Mg(2+)</name>
        <dbReference type="ChEBI" id="CHEBI:18420"/>
    </cofactor>
</comment>
<keyword evidence="9 15" id="KW-1133">Transmembrane helix</keyword>
<dbReference type="InterPro" id="IPR044492">
    <property type="entry name" value="P_typ_ATPase_HD_dom"/>
</dbReference>
<sequence>MILQFRRLANAYFVIIVCMNWIPWFGVYNKYIGIIPVAIVLLLTAIKDLIEDLRRSHSDKEVNGRFCHVWSRNDNRFRKIVWKNIKVGDFVHLSVNEIIPADILLLRSSDESGTAFVETSNLDGETSLKQRRVPRHAIPFSAKDSNFIPTDFRATVGCEHPNNEVYQMVGRIVYDTDPEFAKKSRYSSIYESGVLDVICPENMLLRGCRIRNTTFVEGLVLYTGKDTKTARNNSGPRYKRSSLEVSTNKFILCCVVILVVMCLIGGIASILWFLSFDSKFEDDIIYINRVSTSPVVEGLIMFAASILNYQVLIPLALYISIEVVKLGQLFFFHCDLEMYDEKSDTAMEYKSFNIPEELGQIQYIMSDKTGTLTENVMVFRRCSIAGVEYCQDIPYDLSQDEVKADNVVISQNLANTLEDEFNSNQMLFDFFLNMAICNTVVVNKHRRMDSIGTALAESVTNDISSQNAYGTGIPHPLLNSSFTGPSARLDDITEEREEEYESDRNDKCTENRSREPLEKNLVSQSLSTPLRKLSSLGSFTKRLISKRRKDFEKKNSTFANMPAVYEAESPDELALVFAARKYGLKMCRRTTELITLVTPTQDLLNVHILKVLPFDSKRKKMSIIVRLKNEIVVYCKGADSEIYDSLSPAFLQSAEGCLMWKNTKQQLEVFSSFGLRTLCLAKRILTPKEFDEWSVLHSELESDAGLAGREEKLQNSFKLVESDLTLLGVTAIEDRLQHGVKDAIKHLQEAGIQFWLLTGDKMATAKNIARSCGLFPNNCDIHVIEEKEDVQIAYETVMQRQSIRPSCLVLTAKSLTLIKDLMPKRKKRRCYLFFSRVSELPSQLLFLIEQMTPSNKAEVVEFAMKCLRGKVLAIGDGANDVPMIQKADVGIGIAGQEGMQAVMASDFALSRFRYLEKLLLVHGHWSYSRIANTLLYFLYKNVMYVFVMFWCQLYNGFSGETPFDLVYSMIYPIVFTGAQPLIFGIYDQVASKEVLLNAPHLYEITREGKLYGARHFWLSVADGIWQSAAVYFIAQWTYWNTETGYYSFGFLLLTSVFFVQIIHLAMETHCWTVPICVVYGFFIFVHFIFFFLEGAIIQPVWNYKDIPADVAVHAVVTLQFWLALLLSATVALYPRVVLKTVINTYKPSTIFVETVQMKNKSSRKVDVAAVC</sequence>
<feature type="binding site" evidence="13">
    <location>
        <position position="759"/>
    </location>
    <ligand>
        <name>ATP</name>
        <dbReference type="ChEBI" id="CHEBI:30616"/>
    </ligand>
</feature>
<dbReference type="GO" id="GO:0005524">
    <property type="term" value="F:ATP binding"/>
    <property type="evidence" value="ECO:0007669"/>
    <property type="project" value="UniProtKB-UniRule"/>
</dbReference>
<feature type="transmembrane region" description="Helical" evidence="15">
    <location>
        <begin position="1110"/>
        <end position="1133"/>
    </location>
</feature>
<dbReference type="InterPro" id="IPR008250">
    <property type="entry name" value="ATPase_P-typ_transduc_dom_A_sf"/>
</dbReference>
<evidence type="ECO:0000256" key="7">
    <source>
        <dbReference type="ARBA" id="ARBA00022842"/>
    </source>
</evidence>
<protein>
    <recommendedName>
        <fullName evidence="15">Phospholipid-transporting ATPase</fullName>
        <ecNumber evidence="15">7.6.2.1</ecNumber>
    </recommendedName>
</protein>
<feature type="transmembrane region" description="Helical" evidence="15">
    <location>
        <begin position="1045"/>
        <end position="1065"/>
    </location>
</feature>
<feature type="binding site" evidence="13">
    <location>
        <position position="676"/>
    </location>
    <ligand>
        <name>ATP</name>
        <dbReference type="ChEBI" id="CHEBI:30616"/>
    </ligand>
</feature>
<feature type="domain" description="P-type ATPase C-terminal" evidence="17">
    <location>
        <begin position="902"/>
        <end position="1148"/>
    </location>
</feature>
<keyword evidence="19" id="KW-1185">Reference proteome</keyword>
<keyword evidence="8 15" id="KW-1278">Translocase</keyword>
<feature type="transmembrane region" description="Helical" evidence="15">
    <location>
        <begin position="934"/>
        <end position="953"/>
    </location>
</feature>
<dbReference type="SUPFAM" id="SSF81665">
    <property type="entry name" value="Calcium ATPase, transmembrane domain M"/>
    <property type="match status" value="1"/>
</dbReference>
<dbReference type="SFLD" id="SFLDG00002">
    <property type="entry name" value="C1.7:_P-type_atpase_like"/>
    <property type="match status" value="1"/>
</dbReference>
<dbReference type="InterPro" id="IPR006539">
    <property type="entry name" value="P-type_ATPase_IV"/>
</dbReference>
<feature type="binding site" evidence="14">
    <location>
        <position position="880"/>
    </location>
    <ligand>
        <name>Mg(2+)</name>
        <dbReference type="ChEBI" id="CHEBI:18420"/>
    </ligand>
</feature>
<dbReference type="InterPro" id="IPR023298">
    <property type="entry name" value="ATPase_P-typ_TM_dom_sf"/>
</dbReference>
<feature type="binding site" evidence="13">
    <location>
        <position position="614"/>
    </location>
    <ligand>
        <name>ATP</name>
        <dbReference type="ChEBI" id="CHEBI:30616"/>
    </ligand>
</feature>
<dbReference type="InterPro" id="IPR032630">
    <property type="entry name" value="P_typ_ATPase_c"/>
</dbReference>
<feature type="active site" description="4-aspartylphosphate intermediate" evidence="12">
    <location>
        <position position="367"/>
    </location>
</feature>
<evidence type="ECO:0000313" key="20">
    <source>
        <dbReference type="WBParaSite" id="EVEC_0000411101-mRNA-1"/>
    </source>
</evidence>
<keyword evidence="7 14" id="KW-0460">Magnesium</keyword>
<dbReference type="Gene3D" id="2.70.150.10">
    <property type="entry name" value="Calcium-transporting ATPase, cytoplasmic transduction domain A"/>
    <property type="match status" value="1"/>
</dbReference>
<dbReference type="Pfam" id="PF16212">
    <property type="entry name" value="PhoLip_ATPase_C"/>
    <property type="match status" value="1"/>
</dbReference>
<feature type="binding site" evidence="13">
    <location>
        <position position="636"/>
    </location>
    <ligand>
        <name>ATP</name>
        <dbReference type="ChEBI" id="CHEBI:30616"/>
    </ligand>
</feature>
<evidence type="ECO:0000256" key="11">
    <source>
        <dbReference type="ARBA" id="ARBA00034036"/>
    </source>
</evidence>
<feature type="transmembrane region" description="Helical" evidence="15">
    <location>
        <begin position="1077"/>
        <end position="1098"/>
    </location>
</feature>
<dbReference type="EMBL" id="UXUI01007691">
    <property type="protein sequence ID" value="VDD88691.1"/>
    <property type="molecule type" value="Genomic_DNA"/>
</dbReference>
<dbReference type="Pfam" id="PF13246">
    <property type="entry name" value="Cation_ATPase"/>
    <property type="match status" value="1"/>
</dbReference>
<dbReference type="GO" id="GO:0000287">
    <property type="term" value="F:magnesium ion binding"/>
    <property type="evidence" value="ECO:0007669"/>
    <property type="project" value="UniProtKB-UniRule"/>
</dbReference>
<reference evidence="18 19" key="2">
    <citation type="submission" date="2018-10" db="EMBL/GenBank/DDBJ databases">
        <authorList>
            <consortium name="Pathogen Informatics"/>
        </authorList>
    </citation>
    <scope>NUCLEOTIDE SEQUENCE [LARGE SCALE GENOMIC DNA]</scope>
</reference>
<evidence type="ECO:0000313" key="19">
    <source>
        <dbReference type="Proteomes" id="UP000274131"/>
    </source>
</evidence>
<dbReference type="GO" id="GO:0140326">
    <property type="term" value="F:ATPase-coupled intramembrane lipid transporter activity"/>
    <property type="evidence" value="ECO:0007669"/>
    <property type="project" value="UniProtKB-EC"/>
</dbReference>
<name>A0A0N4V295_ENTVE</name>
<feature type="binding site" evidence="13">
    <location>
        <position position="369"/>
    </location>
    <ligand>
        <name>ATP</name>
        <dbReference type="ChEBI" id="CHEBI:30616"/>
    </ligand>
</feature>
<feature type="binding site" evidence="13">
    <location>
        <position position="572"/>
    </location>
    <ligand>
        <name>ATP</name>
        <dbReference type="ChEBI" id="CHEBI:30616"/>
    </ligand>
</feature>
<feature type="transmembrane region" description="Helical" evidence="15">
    <location>
        <begin position="31"/>
        <end position="50"/>
    </location>
</feature>
<proteinExistence type="inferred from homology"/>
<organism evidence="20">
    <name type="scientific">Enterobius vermicularis</name>
    <name type="common">Human pinworm</name>
    <dbReference type="NCBI Taxonomy" id="51028"/>
    <lineage>
        <taxon>Eukaryota</taxon>
        <taxon>Metazoa</taxon>
        <taxon>Ecdysozoa</taxon>
        <taxon>Nematoda</taxon>
        <taxon>Chromadorea</taxon>
        <taxon>Rhabditida</taxon>
        <taxon>Spirurina</taxon>
        <taxon>Oxyuridomorpha</taxon>
        <taxon>Oxyuroidea</taxon>
        <taxon>Oxyuridae</taxon>
        <taxon>Enterobius</taxon>
    </lineage>
</organism>
<feature type="binding site" evidence="13">
    <location>
        <position position="880"/>
    </location>
    <ligand>
        <name>ATP</name>
        <dbReference type="ChEBI" id="CHEBI:30616"/>
    </ligand>
</feature>
<feature type="binding site" evidence="13">
    <location>
        <position position="856"/>
    </location>
    <ligand>
        <name>ATP</name>
        <dbReference type="ChEBI" id="CHEBI:30616"/>
    </ligand>
</feature>
<dbReference type="OrthoDB" id="377733at2759"/>
<feature type="binding site" evidence="13">
    <location>
        <position position="760"/>
    </location>
    <ligand>
        <name>ATP</name>
        <dbReference type="ChEBI" id="CHEBI:30616"/>
    </ligand>
</feature>
<dbReference type="FunFam" id="2.70.150.10:FF:000054">
    <property type="entry name" value="Phospholipid-transporting ATPase"/>
    <property type="match status" value="1"/>
</dbReference>
<dbReference type="SUPFAM" id="SSF56784">
    <property type="entry name" value="HAD-like"/>
    <property type="match status" value="1"/>
</dbReference>
<feature type="compositionally biased region" description="Basic and acidic residues" evidence="16">
    <location>
        <begin position="502"/>
        <end position="518"/>
    </location>
</feature>
<dbReference type="Gene3D" id="3.40.1110.10">
    <property type="entry name" value="Calcium-transporting ATPase, cytoplasmic domain N"/>
    <property type="match status" value="2"/>
</dbReference>
<evidence type="ECO:0000256" key="10">
    <source>
        <dbReference type="ARBA" id="ARBA00023136"/>
    </source>
</evidence>
<comment type="subcellular location">
    <subcellularLocation>
        <location evidence="1 15">Membrane</location>
        <topology evidence="1 15">Multi-pass membrane protein</topology>
    </subcellularLocation>
</comment>
<dbReference type="GO" id="GO:0016887">
    <property type="term" value="F:ATP hydrolysis activity"/>
    <property type="evidence" value="ECO:0007669"/>
    <property type="project" value="InterPro"/>
</dbReference>
<keyword evidence="5 13" id="KW-0547">Nucleotide-binding</keyword>
<gene>
    <name evidence="18" type="ORF">EVEC_LOCUS3819</name>
</gene>
<feature type="transmembrane region" description="Helical" evidence="15">
    <location>
        <begin position="299"/>
        <end position="321"/>
    </location>
</feature>
<evidence type="ECO:0000256" key="12">
    <source>
        <dbReference type="PIRSR" id="PIRSR606539-1"/>
    </source>
</evidence>
<dbReference type="PRINTS" id="PR00119">
    <property type="entry name" value="CATATPASE"/>
</dbReference>
<feature type="transmembrane region" description="Helical" evidence="15">
    <location>
        <begin position="965"/>
        <end position="986"/>
    </location>
</feature>
<evidence type="ECO:0000313" key="18">
    <source>
        <dbReference type="EMBL" id="VDD88691.1"/>
    </source>
</evidence>
<evidence type="ECO:0000256" key="13">
    <source>
        <dbReference type="PIRSR" id="PIRSR606539-2"/>
    </source>
</evidence>
<feature type="transmembrane region" description="Helical" evidence="15">
    <location>
        <begin position="1016"/>
        <end position="1039"/>
    </location>
</feature>
<dbReference type="SFLD" id="SFLDS00003">
    <property type="entry name" value="Haloacid_Dehalogenase"/>
    <property type="match status" value="1"/>
</dbReference>
<dbReference type="Proteomes" id="UP000274131">
    <property type="component" value="Unassembled WGS sequence"/>
</dbReference>
<evidence type="ECO:0000256" key="4">
    <source>
        <dbReference type="ARBA" id="ARBA00022723"/>
    </source>
</evidence>
<accession>A0A0N4V295</accession>
<evidence type="ECO:0000256" key="9">
    <source>
        <dbReference type="ARBA" id="ARBA00022989"/>
    </source>
</evidence>
<feature type="transmembrane region" description="Helical" evidence="15">
    <location>
        <begin position="250"/>
        <end position="274"/>
    </location>
</feature>
<dbReference type="AlphaFoldDB" id="A0A0N4V295"/>
<feature type="binding site" evidence="14">
    <location>
        <position position="369"/>
    </location>
    <ligand>
        <name>Mg(2+)</name>
        <dbReference type="ChEBI" id="CHEBI:18420"/>
    </ligand>
</feature>
<dbReference type="NCBIfam" id="TIGR01652">
    <property type="entry name" value="ATPase-Plipid"/>
    <property type="match status" value="1"/>
</dbReference>
<dbReference type="InterPro" id="IPR018303">
    <property type="entry name" value="ATPase_P-typ_P_site"/>
</dbReference>
<evidence type="ECO:0000256" key="16">
    <source>
        <dbReference type="SAM" id="MobiDB-lite"/>
    </source>
</evidence>
<dbReference type="InterPro" id="IPR023214">
    <property type="entry name" value="HAD_sf"/>
</dbReference>
<dbReference type="PANTHER" id="PTHR24092">
    <property type="entry name" value="PROBABLE PHOSPHOLIPID-TRANSPORTING ATPASE"/>
    <property type="match status" value="1"/>
</dbReference>
<keyword evidence="3 15" id="KW-0812">Transmembrane</keyword>
<evidence type="ECO:0000256" key="6">
    <source>
        <dbReference type="ARBA" id="ARBA00022840"/>
    </source>
</evidence>
<evidence type="ECO:0000259" key="17">
    <source>
        <dbReference type="Pfam" id="PF16212"/>
    </source>
</evidence>
<feature type="transmembrane region" description="Helical" evidence="15">
    <location>
        <begin position="7"/>
        <end position="25"/>
    </location>
</feature>
<evidence type="ECO:0000256" key="3">
    <source>
        <dbReference type="ARBA" id="ARBA00022692"/>
    </source>
</evidence>
<dbReference type="Gene3D" id="3.40.50.1000">
    <property type="entry name" value="HAD superfamily/HAD-like"/>
    <property type="match status" value="2"/>
</dbReference>
<feature type="binding site" evidence="13">
    <location>
        <position position="758"/>
    </location>
    <ligand>
        <name>ATP</name>
        <dbReference type="ChEBI" id="CHEBI:30616"/>
    </ligand>
</feature>
<feature type="region of interest" description="Disordered" evidence="16">
    <location>
        <begin position="497"/>
        <end position="518"/>
    </location>
</feature>